<evidence type="ECO:0000256" key="7">
    <source>
        <dbReference type="ARBA" id="ARBA00022801"/>
    </source>
</evidence>
<dbReference type="InterPro" id="IPR036286">
    <property type="entry name" value="LexA/Signal_pep-like_sf"/>
</dbReference>
<dbReference type="STRING" id="568069.A0A1J1IGV4"/>
<name>A0A1J1IGV4_9DIPT</name>
<proteinExistence type="inferred from homology"/>
<dbReference type="EMBL" id="CVRI01000051">
    <property type="protein sequence ID" value="CRK99495.1"/>
    <property type="molecule type" value="Genomic_DNA"/>
</dbReference>
<evidence type="ECO:0000313" key="16">
    <source>
        <dbReference type="Proteomes" id="UP000183832"/>
    </source>
</evidence>
<feature type="chain" id="PRO_5012385063" description="Mitochondrial inner membrane protease subunit" evidence="13">
    <location>
        <begin position="20"/>
        <end position="161"/>
    </location>
</feature>
<dbReference type="GO" id="GO:0004252">
    <property type="term" value="F:serine-type endopeptidase activity"/>
    <property type="evidence" value="ECO:0007669"/>
    <property type="project" value="InterPro"/>
</dbReference>
<accession>A0A1J1IGV4</accession>
<protein>
    <recommendedName>
        <fullName evidence="12">Mitochondrial inner membrane protease subunit</fullName>
        <ecNumber evidence="12">3.4.21.-</ecNumber>
    </recommendedName>
</protein>
<evidence type="ECO:0000256" key="5">
    <source>
        <dbReference type="ARBA" id="ARBA00022692"/>
    </source>
</evidence>
<dbReference type="PANTHER" id="PTHR46041:SF2">
    <property type="entry name" value="MITOCHONDRIAL INNER MEMBRANE PROTEASE SUBUNIT 2"/>
    <property type="match status" value="1"/>
</dbReference>
<organism evidence="15 16">
    <name type="scientific">Clunio marinus</name>
    <dbReference type="NCBI Taxonomy" id="568069"/>
    <lineage>
        <taxon>Eukaryota</taxon>
        <taxon>Metazoa</taxon>
        <taxon>Ecdysozoa</taxon>
        <taxon>Arthropoda</taxon>
        <taxon>Hexapoda</taxon>
        <taxon>Insecta</taxon>
        <taxon>Pterygota</taxon>
        <taxon>Neoptera</taxon>
        <taxon>Endopterygota</taxon>
        <taxon>Diptera</taxon>
        <taxon>Nematocera</taxon>
        <taxon>Chironomoidea</taxon>
        <taxon>Chironomidae</taxon>
        <taxon>Clunio</taxon>
    </lineage>
</organism>
<evidence type="ECO:0000256" key="6">
    <source>
        <dbReference type="ARBA" id="ARBA00022792"/>
    </source>
</evidence>
<dbReference type="AlphaFoldDB" id="A0A1J1IGV4"/>
<evidence type="ECO:0000256" key="3">
    <source>
        <dbReference type="ARBA" id="ARBA00011805"/>
    </source>
</evidence>
<dbReference type="InterPro" id="IPR019533">
    <property type="entry name" value="Peptidase_S26"/>
</dbReference>
<evidence type="ECO:0000256" key="1">
    <source>
        <dbReference type="ARBA" id="ARBA00004434"/>
    </source>
</evidence>
<evidence type="ECO:0000313" key="15">
    <source>
        <dbReference type="EMBL" id="CRK99495.1"/>
    </source>
</evidence>
<dbReference type="SUPFAM" id="SSF51306">
    <property type="entry name" value="LexA/Signal peptidase"/>
    <property type="match status" value="1"/>
</dbReference>
<keyword evidence="6 12" id="KW-0999">Mitochondrion inner membrane</keyword>
<sequence length="161" mass="18084">MYKILKSVIISIPIGITCADVCGYIARVDGESMKPTLNPNTNDSEYVFLNKFMAKDYNVNRGEIVSLISPKDPQQRLIKRVIGTQGDTILTLGYKERYIKVPIGHFWIEGDYSKNSLDSNTFGPVPVGLLTAKATHIVWPPSRWRALKSEPIRHPLKLGNI</sequence>
<comment type="subcellular location">
    <subcellularLocation>
        <location evidence="1">Mitochondrion inner membrane</location>
        <topology evidence="1">Single-pass membrane protein</topology>
    </subcellularLocation>
</comment>
<gene>
    <name evidence="15" type="ORF">CLUMA_CG012814</name>
</gene>
<evidence type="ECO:0000256" key="11">
    <source>
        <dbReference type="PIRSR" id="PIRSR600223-1"/>
    </source>
</evidence>
<keyword evidence="16" id="KW-1185">Reference proteome</keyword>
<reference evidence="15 16" key="1">
    <citation type="submission" date="2015-04" db="EMBL/GenBank/DDBJ databases">
        <authorList>
            <person name="Syromyatnikov M.Y."/>
            <person name="Popov V.N."/>
        </authorList>
    </citation>
    <scope>NUCLEOTIDE SEQUENCE [LARGE SCALE GENOMIC DNA]</scope>
</reference>
<keyword evidence="10" id="KW-0472">Membrane</keyword>
<keyword evidence="13" id="KW-0732">Signal</keyword>
<evidence type="ECO:0000256" key="12">
    <source>
        <dbReference type="RuleBase" id="RU362041"/>
    </source>
</evidence>
<feature type="domain" description="Peptidase S26" evidence="14">
    <location>
        <begin position="4"/>
        <end position="89"/>
    </location>
</feature>
<dbReference type="GO" id="GO:0006465">
    <property type="term" value="P:signal peptide processing"/>
    <property type="evidence" value="ECO:0007669"/>
    <property type="project" value="InterPro"/>
</dbReference>
<dbReference type="CDD" id="cd06530">
    <property type="entry name" value="S26_SPase_I"/>
    <property type="match status" value="1"/>
</dbReference>
<dbReference type="PANTHER" id="PTHR46041">
    <property type="entry name" value="MITOCHONDRIAL INNER MEMBRANE PROTEASE SUBUNIT 2"/>
    <property type="match status" value="1"/>
</dbReference>
<dbReference type="Proteomes" id="UP000183832">
    <property type="component" value="Unassembled WGS sequence"/>
</dbReference>
<dbReference type="Pfam" id="PF10502">
    <property type="entry name" value="Peptidase_S26"/>
    <property type="match status" value="2"/>
</dbReference>
<dbReference type="NCBIfam" id="TIGR02227">
    <property type="entry name" value="sigpep_I_bact"/>
    <property type="match status" value="1"/>
</dbReference>
<keyword evidence="4 12" id="KW-0645">Protease</keyword>
<evidence type="ECO:0000256" key="8">
    <source>
        <dbReference type="ARBA" id="ARBA00022989"/>
    </source>
</evidence>
<feature type="active site" evidence="11">
    <location>
        <position position="79"/>
    </location>
</feature>
<comment type="subunit">
    <text evidence="3">Heterodimer of 2 subunits, IMMPL1 and IMMPL2.</text>
</comment>
<feature type="domain" description="Peptidase S26" evidence="14">
    <location>
        <begin position="97"/>
        <end position="139"/>
    </location>
</feature>
<keyword evidence="9 12" id="KW-0496">Mitochondrion</keyword>
<feature type="signal peptide" evidence="13">
    <location>
        <begin position="1"/>
        <end position="19"/>
    </location>
</feature>
<dbReference type="OrthoDB" id="9996127at2759"/>
<keyword evidence="8" id="KW-1133">Transmembrane helix</keyword>
<dbReference type="FunFam" id="2.10.109.10:FF:000005">
    <property type="entry name" value="Mitochondrial inner membrane protease subunit"/>
    <property type="match status" value="1"/>
</dbReference>
<evidence type="ECO:0000256" key="10">
    <source>
        <dbReference type="ARBA" id="ARBA00023136"/>
    </source>
</evidence>
<feature type="active site" evidence="11">
    <location>
        <position position="32"/>
    </location>
</feature>
<dbReference type="InterPro" id="IPR000223">
    <property type="entry name" value="Pept_S26A_signal_pept_1"/>
</dbReference>
<dbReference type="InterPro" id="IPR037730">
    <property type="entry name" value="IMP2"/>
</dbReference>
<keyword evidence="7 12" id="KW-0378">Hydrolase</keyword>
<evidence type="ECO:0000256" key="2">
    <source>
        <dbReference type="ARBA" id="ARBA00007066"/>
    </source>
</evidence>
<comment type="similarity">
    <text evidence="2">Belongs to the peptidase S26 family. IMP2 subfamily.</text>
</comment>
<dbReference type="PRINTS" id="PR00727">
    <property type="entry name" value="LEADERPTASE"/>
</dbReference>
<evidence type="ECO:0000259" key="14">
    <source>
        <dbReference type="Pfam" id="PF10502"/>
    </source>
</evidence>
<keyword evidence="5" id="KW-0812">Transmembrane</keyword>
<dbReference type="EC" id="3.4.21.-" evidence="12"/>
<dbReference type="Gene3D" id="2.10.109.10">
    <property type="entry name" value="Umud Fragment, subunit A"/>
    <property type="match status" value="1"/>
</dbReference>
<dbReference type="GO" id="GO:0006627">
    <property type="term" value="P:protein processing involved in protein targeting to mitochondrion"/>
    <property type="evidence" value="ECO:0007669"/>
    <property type="project" value="InterPro"/>
</dbReference>
<evidence type="ECO:0000256" key="13">
    <source>
        <dbReference type="SAM" id="SignalP"/>
    </source>
</evidence>
<evidence type="ECO:0000256" key="4">
    <source>
        <dbReference type="ARBA" id="ARBA00022670"/>
    </source>
</evidence>
<evidence type="ECO:0000256" key="9">
    <source>
        <dbReference type="ARBA" id="ARBA00023128"/>
    </source>
</evidence>
<dbReference type="GO" id="GO:0042720">
    <property type="term" value="C:mitochondrial inner membrane peptidase complex"/>
    <property type="evidence" value="ECO:0007669"/>
    <property type="project" value="InterPro"/>
</dbReference>